<name>A0AAV5IKC9_9ROSI</name>
<sequence length="43" mass="4923">MQEFCKGLKPLGSSFKIFNQTCPQSAHVRIETSESAWKICEFD</sequence>
<evidence type="ECO:0000313" key="1">
    <source>
        <dbReference type="EMBL" id="GKU99552.1"/>
    </source>
</evidence>
<proteinExistence type="predicted"/>
<organism evidence="1 2">
    <name type="scientific">Rubroshorea leprosula</name>
    <dbReference type="NCBI Taxonomy" id="152421"/>
    <lineage>
        <taxon>Eukaryota</taxon>
        <taxon>Viridiplantae</taxon>
        <taxon>Streptophyta</taxon>
        <taxon>Embryophyta</taxon>
        <taxon>Tracheophyta</taxon>
        <taxon>Spermatophyta</taxon>
        <taxon>Magnoliopsida</taxon>
        <taxon>eudicotyledons</taxon>
        <taxon>Gunneridae</taxon>
        <taxon>Pentapetalae</taxon>
        <taxon>rosids</taxon>
        <taxon>malvids</taxon>
        <taxon>Malvales</taxon>
        <taxon>Dipterocarpaceae</taxon>
        <taxon>Rubroshorea</taxon>
    </lineage>
</organism>
<dbReference type="Proteomes" id="UP001054252">
    <property type="component" value="Unassembled WGS sequence"/>
</dbReference>
<reference evidence="1 2" key="1">
    <citation type="journal article" date="2021" name="Commun. Biol.">
        <title>The genome of Shorea leprosula (Dipterocarpaceae) highlights the ecological relevance of drought in aseasonal tropical rainforests.</title>
        <authorList>
            <person name="Ng K.K.S."/>
            <person name="Kobayashi M.J."/>
            <person name="Fawcett J.A."/>
            <person name="Hatakeyama M."/>
            <person name="Paape T."/>
            <person name="Ng C.H."/>
            <person name="Ang C.C."/>
            <person name="Tnah L.H."/>
            <person name="Lee C.T."/>
            <person name="Nishiyama T."/>
            <person name="Sese J."/>
            <person name="O'Brien M.J."/>
            <person name="Copetti D."/>
            <person name="Mohd Noor M.I."/>
            <person name="Ong R.C."/>
            <person name="Putra M."/>
            <person name="Sireger I.Z."/>
            <person name="Indrioko S."/>
            <person name="Kosugi Y."/>
            <person name="Izuno A."/>
            <person name="Isagi Y."/>
            <person name="Lee S.L."/>
            <person name="Shimizu K.K."/>
        </authorList>
    </citation>
    <scope>NUCLEOTIDE SEQUENCE [LARGE SCALE GENOMIC DNA]</scope>
    <source>
        <strain evidence="1">214</strain>
    </source>
</reference>
<keyword evidence="2" id="KW-1185">Reference proteome</keyword>
<accession>A0AAV5IKC9</accession>
<dbReference type="EMBL" id="BPVZ01000014">
    <property type="protein sequence ID" value="GKU99552.1"/>
    <property type="molecule type" value="Genomic_DNA"/>
</dbReference>
<dbReference type="AlphaFoldDB" id="A0AAV5IKC9"/>
<comment type="caution">
    <text evidence="1">The sequence shown here is derived from an EMBL/GenBank/DDBJ whole genome shotgun (WGS) entry which is preliminary data.</text>
</comment>
<gene>
    <name evidence="1" type="ORF">SLEP1_g12384</name>
</gene>
<protein>
    <submittedName>
        <fullName evidence="1">Uncharacterized protein</fullName>
    </submittedName>
</protein>
<evidence type="ECO:0000313" key="2">
    <source>
        <dbReference type="Proteomes" id="UP001054252"/>
    </source>
</evidence>